<dbReference type="RefSeq" id="WP_204801184.1">
    <property type="nucleotide sequence ID" value="NZ_JADCNN020000023.1"/>
</dbReference>
<dbReference type="SUPFAM" id="SSF51735">
    <property type="entry name" value="NAD(P)-binding Rossmann-fold domains"/>
    <property type="match status" value="1"/>
</dbReference>
<protein>
    <submittedName>
        <fullName evidence="2">SDR family NAD(P)-dependent oxidoreductase</fullName>
    </submittedName>
</protein>
<dbReference type="PANTHER" id="PTHR43976:SF9">
    <property type="entry name" value="OXIDOREDUCTASE"/>
    <property type="match status" value="1"/>
</dbReference>
<organism evidence="2 3">
    <name type="scientific">Paenibacillus rhizolycopersici</name>
    <dbReference type="NCBI Taxonomy" id="2780073"/>
    <lineage>
        <taxon>Bacteria</taxon>
        <taxon>Bacillati</taxon>
        <taxon>Bacillota</taxon>
        <taxon>Bacilli</taxon>
        <taxon>Bacillales</taxon>
        <taxon>Paenibacillaceae</taxon>
        <taxon>Paenibacillus</taxon>
    </lineage>
</organism>
<dbReference type="InterPro" id="IPR036291">
    <property type="entry name" value="NAD(P)-bd_dom_sf"/>
</dbReference>
<name>A0ABS2HD28_9BACL</name>
<keyword evidence="3" id="KW-1185">Reference proteome</keyword>
<comment type="caution">
    <text evidence="2">The sequence shown here is derived from an EMBL/GenBank/DDBJ whole genome shotgun (WGS) entry which is preliminary data.</text>
</comment>
<dbReference type="InterPro" id="IPR051911">
    <property type="entry name" value="SDR_oxidoreductase"/>
</dbReference>
<reference evidence="2 3" key="1">
    <citation type="submission" date="2021-01" db="EMBL/GenBank/DDBJ databases">
        <title>Paenibacillus sp.nov. isolated from the rhizosphere soil of tomato plant.</title>
        <authorList>
            <person name="Thin K.K."/>
            <person name="Zhang X."/>
            <person name="He S."/>
        </authorList>
    </citation>
    <scope>NUCLEOTIDE SEQUENCE [LARGE SCALE GENOMIC DNA]</scope>
    <source>
        <strain evidence="2 3">DXFW5</strain>
    </source>
</reference>
<proteinExistence type="inferred from homology"/>
<evidence type="ECO:0000313" key="2">
    <source>
        <dbReference type="EMBL" id="MBM6997785.1"/>
    </source>
</evidence>
<evidence type="ECO:0000256" key="1">
    <source>
        <dbReference type="ARBA" id="ARBA00006484"/>
    </source>
</evidence>
<dbReference type="PRINTS" id="PR00081">
    <property type="entry name" value="GDHRDH"/>
</dbReference>
<comment type="similarity">
    <text evidence="1">Belongs to the short-chain dehydrogenases/reductases (SDR) family.</text>
</comment>
<dbReference type="Gene3D" id="3.40.50.720">
    <property type="entry name" value="NAD(P)-binding Rossmann-like Domain"/>
    <property type="match status" value="1"/>
</dbReference>
<dbReference type="PROSITE" id="PS00061">
    <property type="entry name" value="ADH_SHORT"/>
    <property type="match status" value="1"/>
</dbReference>
<accession>A0ABS2HD28</accession>
<dbReference type="Pfam" id="PF00106">
    <property type="entry name" value="adh_short"/>
    <property type="match status" value="1"/>
</dbReference>
<dbReference type="InterPro" id="IPR002347">
    <property type="entry name" value="SDR_fam"/>
</dbReference>
<dbReference type="PANTHER" id="PTHR43976">
    <property type="entry name" value="SHORT CHAIN DEHYDROGENASE"/>
    <property type="match status" value="1"/>
</dbReference>
<dbReference type="Proteomes" id="UP001516620">
    <property type="component" value="Unassembled WGS sequence"/>
</dbReference>
<dbReference type="EMBL" id="JADCNN020000023">
    <property type="protein sequence ID" value="MBM6997785.1"/>
    <property type="molecule type" value="Genomic_DNA"/>
</dbReference>
<dbReference type="InterPro" id="IPR020904">
    <property type="entry name" value="Sc_DH/Rdtase_CS"/>
</dbReference>
<gene>
    <name evidence="2" type="ORF">IM700_019155</name>
</gene>
<sequence>MKKESMKQVVLVTGASTGIGNLTARSLADAGHTVYASMRNIGGRNAGHAEELLEYGRSNGLDLRGVELDVQSEASAEAAVATILREAGKLDVVVHNAGHLVVGYVEAFTPKDIEHLFDVNAIGIQRVNRAVLPHMRERRSGTLVYVGSTTSVVVPPFMGPYVASKFAADAIAQVTAYEVGQFGIETTIVMPGPFTQGTDHFPNASRASDVERSSGYAALDPLVKRNEEATSGLFTPGVDAHPKAVGEEIARILALPEGTRPFRSVVDFTNAGVEEVNEAARRAQENFMNRLGFGELLHIKTAQSAQN</sequence>
<evidence type="ECO:0000313" key="3">
    <source>
        <dbReference type="Proteomes" id="UP001516620"/>
    </source>
</evidence>